<protein>
    <recommendedName>
        <fullName evidence="3">DNA-binding protein</fullName>
    </recommendedName>
</protein>
<dbReference type="Proteomes" id="UP001108089">
    <property type="component" value="Unassembled WGS sequence"/>
</dbReference>
<organism evidence="1 2">
    <name type="scientific">Gordonia tangerina</name>
    <dbReference type="NCBI Taxonomy" id="2911060"/>
    <lineage>
        <taxon>Bacteria</taxon>
        <taxon>Bacillati</taxon>
        <taxon>Actinomycetota</taxon>
        <taxon>Actinomycetes</taxon>
        <taxon>Mycobacteriales</taxon>
        <taxon>Gordoniaceae</taxon>
        <taxon>Gordonia</taxon>
    </lineage>
</organism>
<evidence type="ECO:0000313" key="2">
    <source>
        <dbReference type="Proteomes" id="UP001108089"/>
    </source>
</evidence>
<evidence type="ECO:0008006" key="3">
    <source>
        <dbReference type="Google" id="ProtNLM"/>
    </source>
</evidence>
<name>A0ABS9DDV2_9ACTN</name>
<sequence length="174" mass="19036">MNTNPTRDDLAPAIAVAAMLGVTPETPRPKRVPYSEIPRLAAQIAASATIAEAAERLLVTPGAIHARIARGTLPTIDILGQRRVLTTRYPPHRDEVFAAALALTGDEDPDTPRLRPWQRRVATAAFSLDPTGDHGRGLIRRAVRRLTAQRMAAAIRRDAFRRGLTVDRALVEDE</sequence>
<keyword evidence="2" id="KW-1185">Reference proteome</keyword>
<dbReference type="EMBL" id="JAKGCU010000001">
    <property type="protein sequence ID" value="MCF3937181.1"/>
    <property type="molecule type" value="Genomic_DNA"/>
</dbReference>
<reference evidence="1" key="1">
    <citation type="submission" date="2022-01" db="EMBL/GenBank/DDBJ databases">
        <title>Gordonia xiamenensis sp. nov., isolated from surface seawater in Xiamen.</title>
        <authorList>
            <person name="He Y.F."/>
        </authorList>
    </citation>
    <scope>NUCLEOTIDE SEQUENCE</scope>
    <source>
        <strain evidence="1">GW1C4-4</strain>
    </source>
</reference>
<evidence type="ECO:0000313" key="1">
    <source>
        <dbReference type="EMBL" id="MCF3937181.1"/>
    </source>
</evidence>
<gene>
    <name evidence="1" type="ORF">L1892_02140</name>
</gene>
<proteinExistence type="predicted"/>
<accession>A0ABS9DDV2</accession>
<comment type="caution">
    <text evidence="1">The sequence shown here is derived from an EMBL/GenBank/DDBJ whole genome shotgun (WGS) entry which is preliminary data.</text>
</comment>
<dbReference type="RefSeq" id="WP_235721786.1">
    <property type="nucleotide sequence ID" value="NZ_JAKGCU010000001.1"/>
</dbReference>